<proteinExistence type="predicted"/>
<reference evidence="3 4" key="1">
    <citation type="journal article" date="2018" name="Nat. Ecol. Evol.">
        <title>Pezizomycetes genomes reveal the molecular basis of ectomycorrhizal truffle lifestyle.</title>
        <authorList>
            <person name="Murat C."/>
            <person name="Payen T."/>
            <person name="Noel B."/>
            <person name="Kuo A."/>
            <person name="Morin E."/>
            <person name="Chen J."/>
            <person name="Kohler A."/>
            <person name="Krizsan K."/>
            <person name="Balestrini R."/>
            <person name="Da Silva C."/>
            <person name="Montanini B."/>
            <person name="Hainaut M."/>
            <person name="Levati E."/>
            <person name="Barry K.W."/>
            <person name="Belfiori B."/>
            <person name="Cichocki N."/>
            <person name="Clum A."/>
            <person name="Dockter R.B."/>
            <person name="Fauchery L."/>
            <person name="Guy J."/>
            <person name="Iotti M."/>
            <person name="Le Tacon F."/>
            <person name="Lindquist E.A."/>
            <person name="Lipzen A."/>
            <person name="Malagnac F."/>
            <person name="Mello A."/>
            <person name="Molinier V."/>
            <person name="Miyauchi S."/>
            <person name="Poulain J."/>
            <person name="Riccioni C."/>
            <person name="Rubini A."/>
            <person name="Sitrit Y."/>
            <person name="Splivallo R."/>
            <person name="Traeger S."/>
            <person name="Wang M."/>
            <person name="Zifcakova L."/>
            <person name="Wipf D."/>
            <person name="Zambonelli A."/>
            <person name="Paolocci F."/>
            <person name="Nowrousian M."/>
            <person name="Ottonello S."/>
            <person name="Baldrian P."/>
            <person name="Spatafora J.W."/>
            <person name="Henrissat B."/>
            <person name="Nagy L.G."/>
            <person name="Aury J.M."/>
            <person name="Wincker P."/>
            <person name="Grigoriev I.V."/>
            <person name="Bonfante P."/>
            <person name="Martin F.M."/>
        </authorList>
    </citation>
    <scope>NUCLEOTIDE SEQUENCE [LARGE SCALE GENOMIC DNA]</scope>
    <source>
        <strain evidence="3 4">CCBAS932</strain>
    </source>
</reference>
<feature type="compositionally biased region" description="Low complexity" evidence="2">
    <location>
        <begin position="386"/>
        <end position="408"/>
    </location>
</feature>
<feature type="region of interest" description="Disordered" evidence="2">
    <location>
        <begin position="1"/>
        <end position="141"/>
    </location>
</feature>
<feature type="compositionally biased region" description="Low complexity" evidence="2">
    <location>
        <begin position="324"/>
        <end position="338"/>
    </location>
</feature>
<keyword evidence="1" id="KW-0175">Coiled coil</keyword>
<feature type="compositionally biased region" description="Low complexity" evidence="2">
    <location>
        <begin position="306"/>
        <end position="315"/>
    </location>
</feature>
<evidence type="ECO:0000313" key="4">
    <source>
        <dbReference type="Proteomes" id="UP000277580"/>
    </source>
</evidence>
<accession>A0A3N4KBS4</accession>
<feature type="region of interest" description="Disordered" evidence="2">
    <location>
        <begin position="356"/>
        <end position="447"/>
    </location>
</feature>
<dbReference type="InParanoid" id="A0A3N4KBS4"/>
<dbReference type="OrthoDB" id="5343018at2759"/>
<dbReference type="EMBL" id="ML119171">
    <property type="protein sequence ID" value="RPB07984.1"/>
    <property type="molecule type" value="Genomic_DNA"/>
</dbReference>
<dbReference type="Proteomes" id="UP000277580">
    <property type="component" value="Unassembled WGS sequence"/>
</dbReference>
<keyword evidence="4" id="KW-1185">Reference proteome</keyword>
<dbReference type="AlphaFoldDB" id="A0A3N4KBS4"/>
<feature type="coiled-coil region" evidence="1">
    <location>
        <begin position="175"/>
        <end position="245"/>
    </location>
</feature>
<feature type="compositionally biased region" description="Low complexity" evidence="2">
    <location>
        <begin position="9"/>
        <end position="37"/>
    </location>
</feature>
<feature type="region of interest" description="Disordered" evidence="2">
    <location>
        <begin position="306"/>
        <end position="344"/>
    </location>
</feature>
<evidence type="ECO:0000256" key="1">
    <source>
        <dbReference type="SAM" id="Coils"/>
    </source>
</evidence>
<gene>
    <name evidence="3" type="ORF">P167DRAFT_549338</name>
</gene>
<evidence type="ECO:0000313" key="3">
    <source>
        <dbReference type="EMBL" id="RPB07984.1"/>
    </source>
</evidence>
<feature type="compositionally biased region" description="Pro residues" evidence="2">
    <location>
        <begin position="68"/>
        <end position="81"/>
    </location>
</feature>
<protein>
    <submittedName>
        <fullName evidence="3">Uncharacterized protein</fullName>
    </submittedName>
</protein>
<evidence type="ECO:0000256" key="2">
    <source>
        <dbReference type="SAM" id="MobiDB-lite"/>
    </source>
</evidence>
<feature type="compositionally biased region" description="Low complexity" evidence="2">
    <location>
        <begin position="417"/>
        <end position="442"/>
    </location>
</feature>
<name>A0A3N4KBS4_9PEZI</name>
<organism evidence="3 4">
    <name type="scientific">Morchella conica CCBAS932</name>
    <dbReference type="NCBI Taxonomy" id="1392247"/>
    <lineage>
        <taxon>Eukaryota</taxon>
        <taxon>Fungi</taxon>
        <taxon>Dikarya</taxon>
        <taxon>Ascomycota</taxon>
        <taxon>Pezizomycotina</taxon>
        <taxon>Pezizomycetes</taxon>
        <taxon>Pezizales</taxon>
        <taxon>Morchellaceae</taxon>
        <taxon>Morchella</taxon>
    </lineage>
</organism>
<sequence length="686" mass="73973">MSAPEDYDPSPQNRRLRLRNSLVRPSRLSYGPSGADDPPSRAPSPSPQIDDNGWETEDADSTTTPATTPTPPPPPPPPQPPLDEENVSNSARKRRSRDAPFFPPALMGLSPAAAGTGGLKPPFPGVNHRRNRSGSEGGQRGDRYVDYLERQVADLSAQLQGYTSPSSGTSHAVKLRRLSSEARSLRNEVLDWEAKFNVRVKDEVDLKVAQDNTLRGKIRTLEERLDEALERGREVEEECDAWHRRAVELESVNRALEVRVEALGSMLAEATRGERGVSRSRSRVGRSRCGSEVDGAAGMERCVTIGTATDTNTTTPAESRRGSVDGVTSTTSPGSSPGRRLEDYGITDPIDAVLLTMTSSSPPSPGEPLRTRRMRRFPSGSTAPKALVLPPSSSATPAPETSPTLPTLRTFFNMPIADPSSMCSSRPSSSSSDAPVPQQPSAARPPLASSDSLFAELARAENESVADETSPSDDTFALVSDAMNNPTPLLIKAVSMVGAGIRSPTGTFLTARKTAMDMLTGVVGKGVERVSRRRAKLLQHKSREARRRIEGVAEDRDRVRRCASCTDRGGGGSSGVSVALTRGAGGEDAVEHVWLWVRFVVALVVALGVAVKEGPAVVLAVDGGDYDGVVEEERECAIRELRETRAERMRREWRGMGDERLRLWEGGGRGGVHVGDGRRKAMEWGV</sequence>